<sequence length="192" mass="21383">MHCANLGCLKGLFPHWTESQCLQSSSTMSSDKIERAIREVASRATLDENKVRLIFTFRPNTLEQWMVEDVVGGLRTPRPSPAPTTARSFLIQQRLAARMPHHLKPIRAASLCSRACPSLGPLQFFSHNSPLLNFRFSSPSPDSHSLTSLHPLAHHHTHILSSHITLSILTAPSSIARWSSCAVGRQLRSCWC</sequence>
<dbReference type="EMBL" id="MU001634">
    <property type="protein sequence ID" value="KAF2484655.1"/>
    <property type="molecule type" value="Genomic_DNA"/>
</dbReference>
<keyword evidence="2" id="KW-1185">Reference proteome</keyword>
<evidence type="ECO:0000313" key="1">
    <source>
        <dbReference type="EMBL" id="KAF2484655.1"/>
    </source>
</evidence>
<reference evidence="1" key="1">
    <citation type="journal article" date="2020" name="Stud. Mycol.">
        <title>101 Dothideomycetes genomes: a test case for predicting lifestyles and emergence of pathogens.</title>
        <authorList>
            <person name="Haridas S."/>
            <person name="Albert R."/>
            <person name="Binder M."/>
            <person name="Bloem J."/>
            <person name="Labutti K."/>
            <person name="Salamov A."/>
            <person name="Andreopoulos B."/>
            <person name="Baker S."/>
            <person name="Barry K."/>
            <person name="Bills G."/>
            <person name="Bluhm B."/>
            <person name="Cannon C."/>
            <person name="Castanera R."/>
            <person name="Culley D."/>
            <person name="Daum C."/>
            <person name="Ezra D."/>
            <person name="Gonzalez J."/>
            <person name="Henrissat B."/>
            <person name="Kuo A."/>
            <person name="Liang C."/>
            <person name="Lipzen A."/>
            <person name="Lutzoni F."/>
            <person name="Magnuson J."/>
            <person name="Mondo S."/>
            <person name="Nolan M."/>
            <person name="Ohm R."/>
            <person name="Pangilinan J."/>
            <person name="Park H.-J."/>
            <person name="Ramirez L."/>
            <person name="Alfaro M."/>
            <person name="Sun H."/>
            <person name="Tritt A."/>
            <person name="Yoshinaga Y."/>
            <person name="Zwiers L.-H."/>
            <person name="Turgeon B."/>
            <person name="Goodwin S."/>
            <person name="Spatafora J."/>
            <person name="Crous P."/>
            <person name="Grigoriev I."/>
        </authorList>
    </citation>
    <scope>NUCLEOTIDE SEQUENCE</scope>
    <source>
        <strain evidence="1">CBS 113389</strain>
    </source>
</reference>
<name>A0A6A6PXB1_9PEZI</name>
<dbReference type="Proteomes" id="UP000799767">
    <property type="component" value="Unassembled WGS sequence"/>
</dbReference>
<dbReference type="GeneID" id="54470433"/>
<gene>
    <name evidence="1" type="ORF">BDY17DRAFT_132938</name>
</gene>
<proteinExistence type="predicted"/>
<protein>
    <submittedName>
        <fullName evidence="1">Uncharacterized protein</fullName>
    </submittedName>
</protein>
<dbReference type="AlphaFoldDB" id="A0A6A6PXB1"/>
<organism evidence="1 2">
    <name type="scientific">Neohortaea acidophila</name>
    <dbReference type="NCBI Taxonomy" id="245834"/>
    <lineage>
        <taxon>Eukaryota</taxon>
        <taxon>Fungi</taxon>
        <taxon>Dikarya</taxon>
        <taxon>Ascomycota</taxon>
        <taxon>Pezizomycotina</taxon>
        <taxon>Dothideomycetes</taxon>
        <taxon>Dothideomycetidae</taxon>
        <taxon>Mycosphaerellales</taxon>
        <taxon>Teratosphaeriaceae</taxon>
        <taxon>Neohortaea</taxon>
    </lineage>
</organism>
<dbReference type="RefSeq" id="XP_033591224.1">
    <property type="nucleotide sequence ID" value="XM_033729431.1"/>
</dbReference>
<evidence type="ECO:0000313" key="2">
    <source>
        <dbReference type="Proteomes" id="UP000799767"/>
    </source>
</evidence>
<accession>A0A6A6PXB1</accession>